<evidence type="ECO:0000313" key="2">
    <source>
        <dbReference type="Proteomes" id="UP000036367"/>
    </source>
</evidence>
<dbReference type="AlphaFoldDB" id="A0A0J1B724"/>
<sequence>MKGIISSQKTRNCNPVGYVQQRFAAKSGLYSMDLLATRVSVKSKTAPPIRRFTTSAGFTTQDKP</sequence>
<proteinExistence type="predicted"/>
<dbReference type="Proteomes" id="UP000036367">
    <property type="component" value="Unassembled WGS sequence"/>
</dbReference>
<protein>
    <submittedName>
        <fullName evidence="1">Uncharacterized protein</fullName>
    </submittedName>
</protein>
<evidence type="ECO:0000313" key="1">
    <source>
        <dbReference type="EMBL" id="KLU02537.1"/>
    </source>
</evidence>
<accession>A0A0J1B724</accession>
<dbReference type="PATRIC" id="fig|595434.4.peg.5318"/>
<comment type="caution">
    <text evidence="1">The sequence shown here is derived from an EMBL/GenBank/DDBJ whole genome shotgun (WGS) entry which is preliminary data.</text>
</comment>
<gene>
    <name evidence="1" type="ORF">RISK_005603</name>
</gene>
<keyword evidence="2" id="KW-1185">Reference proteome</keyword>
<organism evidence="1 2">
    <name type="scientific">Rhodopirellula islandica</name>
    <dbReference type="NCBI Taxonomy" id="595434"/>
    <lineage>
        <taxon>Bacteria</taxon>
        <taxon>Pseudomonadati</taxon>
        <taxon>Planctomycetota</taxon>
        <taxon>Planctomycetia</taxon>
        <taxon>Pirellulales</taxon>
        <taxon>Pirellulaceae</taxon>
        <taxon>Rhodopirellula</taxon>
    </lineage>
</organism>
<reference evidence="1" key="1">
    <citation type="submission" date="2015-05" db="EMBL/GenBank/DDBJ databases">
        <title>Permanent draft genome of Rhodopirellula islandicus K833.</title>
        <authorList>
            <person name="Kizina J."/>
            <person name="Richter M."/>
            <person name="Glockner F.O."/>
            <person name="Harder J."/>
        </authorList>
    </citation>
    <scope>NUCLEOTIDE SEQUENCE [LARGE SCALE GENOMIC DNA]</scope>
    <source>
        <strain evidence="1">K833</strain>
    </source>
</reference>
<name>A0A0J1B724_RHOIS</name>
<dbReference type="EMBL" id="LECT01000044">
    <property type="protein sequence ID" value="KLU02537.1"/>
    <property type="molecule type" value="Genomic_DNA"/>
</dbReference>